<dbReference type="InterPro" id="IPR058533">
    <property type="entry name" value="Cation_efflux_TM"/>
</dbReference>
<reference evidence="8 9" key="1">
    <citation type="submission" date="2024-01" db="EMBL/GenBank/DDBJ databases">
        <title>Genome assemblies of Stephania.</title>
        <authorList>
            <person name="Yang L."/>
        </authorList>
    </citation>
    <scope>NUCLEOTIDE SEQUENCE [LARGE SCALE GENOMIC DNA]</scope>
    <source>
        <strain evidence="8">QJT</strain>
        <tissue evidence="8">Leaf</tissue>
    </source>
</reference>
<dbReference type="AlphaFoldDB" id="A0AAP0K6W3"/>
<evidence type="ECO:0000256" key="6">
    <source>
        <dbReference type="SAM" id="Phobius"/>
    </source>
</evidence>
<dbReference type="InterPro" id="IPR040177">
    <property type="entry name" value="SLC30A9"/>
</dbReference>
<name>A0AAP0K6W3_9MAGN</name>
<proteinExistence type="predicted"/>
<sequence>MCSGVYHQLAIKEIVLWCLLHFFLLLIKLIVAAAKMFWTALLSNSIVLPLKVAVWYHSHSHVIFAEIAHSDADLMNQSLLGVGLHRSKKAPNASHP</sequence>
<comment type="caution">
    <text evidence="8">The sequence shown here is derived from an EMBL/GenBank/DDBJ whole genome shotgun (WGS) entry which is preliminary data.</text>
</comment>
<dbReference type="GO" id="GO:0008324">
    <property type="term" value="F:monoatomic cation transmembrane transporter activity"/>
    <property type="evidence" value="ECO:0007669"/>
    <property type="project" value="InterPro"/>
</dbReference>
<dbReference type="PANTHER" id="PTHR13414:SF9">
    <property type="entry name" value="PROTON-COUPLED ZINC ANTIPORTER SLC30A9, MITOCHONDRIAL"/>
    <property type="match status" value="1"/>
</dbReference>
<keyword evidence="9" id="KW-1185">Reference proteome</keyword>
<dbReference type="InterPro" id="IPR027469">
    <property type="entry name" value="Cation_efflux_TMD_sf"/>
</dbReference>
<dbReference type="GO" id="GO:0006882">
    <property type="term" value="P:intracellular zinc ion homeostasis"/>
    <property type="evidence" value="ECO:0007669"/>
    <property type="project" value="TreeGrafter"/>
</dbReference>
<evidence type="ECO:0000256" key="3">
    <source>
        <dbReference type="ARBA" id="ARBA00022692"/>
    </source>
</evidence>
<evidence type="ECO:0000313" key="9">
    <source>
        <dbReference type="Proteomes" id="UP001417504"/>
    </source>
</evidence>
<protein>
    <recommendedName>
        <fullName evidence="7">Cation efflux protein transmembrane domain-containing protein</fullName>
    </recommendedName>
</protein>
<feature type="transmembrane region" description="Helical" evidence="6">
    <location>
        <begin position="14"/>
        <end position="34"/>
    </location>
</feature>
<dbReference type="GO" id="GO:0005783">
    <property type="term" value="C:endoplasmic reticulum"/>
    <property type="evidence" value="ECO:0007669"/>
    <property type="project" value="TreeGrafter"/>
</dbReference>
<keyword evidence="4 6" id="KW-1133">Transmembrane helix</keyword>
<dbReference type="Pfam" id="PF01545">
    <property type="entry name" value="Cation_efflux"/>
    <property type="match status" value="1"/>
</dbReference>
<evidence type="ECO:0000256" key="5">
    <source>
        <dbReference type="ARBA" id="ARBA00023136"/>
    </source>
</evidence>
<comment type="subcellular location">
    <subcellularLocation>
        <location evidence="1">Membrane</location>
        <topology evidence="1">Multi-pass membrane protein</topology>
    </subcellularLocation>
</comment>
<dbReference type="GO" id="GO:0006829">
    <property type="term" value="P:zinc ion transport"/>
    <property type="evidence" value="ECO:0007669"/>
    <property type="project" value="InterPro"/>
</dbReference>
<dbReference type="PANTHER" id="PTHR13414">
    <property type="entry name" value="HUEL-CATION TRANSPORTER"/>
    <property type="match status" value="1"/>
</dbReference>
<dbReference type="Gene3D" id="1.20.1510.10">
    <property type="entry name" value="Cation efflux protein transmembrane domain"/>
    <property type="match status" value="1"/>
</dbReference>
<feature type="domain" description="Cation efflux protein transmembrane" evidence="7">
    <location>
        <begin position="38"/>
        <end position="96"/>
    </location>
</feature>
<evidence type="ECO:0000256" key="2">
    <source>
        <dbReference type="ARBA" id="ARBA00022448"/>
    </source>
</evidence>
<keyword evidence="3 6" id="KW-0812">Transmembrane</keyword>
<evidence type="ECO:0000256" key="1">
    <source>
        <dbReference type="ARBA" id="ARBA00004141"/>
    </source>
</evidence>
<dbReference type="Proteomes" id="UP001417504">
    <property type="component" value="Unassembled WGS sequence"/>
</dbReference>
<organism evidence="8 9">
    <name type="scientific">Stephania japonica</name>
    <dbReference type="NCBI Taxonomy" id="461633"/>
    <lineage>
        <taxon>Eukaryota</taxon>
        <taxon>Viridiplantae</taxon>
        <taxon>Streptophyta</taxon>
        <taxon>Embryophyta</taxon>
        <taxon>Tracheophyta</taxon>
        <taxon>Spermatophyta</taxon>
        <taxon>Magnoliopsida</taxon>
        <taxon>Ranunculales</taxon>
        <taxon>Menispermaceae</taxon>
        <taxon>Menispermoideae</taxon>
        <taxon>Cissampelideae</taxon>
        <taxon>Stephania</taxon>
    </lineage>
</organism>
<evidence type="ECO:0000256" key="4">
    <source>
        <dbReference type="ARBA" id="ARBA00022989"/>
    </source>
</evidence>
<keyword evidence="5 6" id="KW-0472">Membrane</keyword>
<dbReference type="GO" id="GO:0016020">
    <property type="term" value="C:membrane"/>
    <property type="evidence" value="ECO:0007669"/>
    <property type="project" value="UniProtKB-SubCell"/>
</dbReference>
<dbReference type="SUPFAM" id="SSF161111">
    <property type="entry name" value="Cation efflux protein transmembrane domain-like"/>
    <property type="match status" value="1"/>
</dbReference>
<accession>A0AAP0K6W3</accession>
<evidence type="ECO:0000259" key="7">
    <source>
        <dbReference type="Pfam" id="PF01545"/>
    </source>
</evidence>
<keyword evidence="2" id="KW-0813">Transport</keyword>
<evidence type="ECO:0000313" key="8">
    <source>
        <dbReference type="EMBL" id="KAK9146465.1"/>
    </source>
</evidence>
<gene>
    <name evidence="8" type="ORF">Sjap_006368</name>
</gene>
<dbReference type="EMBL" id="JBBNAE010000002">
    <property type="protein sequence ID" value="KAK9146465.1"/>
    <property type="molecule type" value="Genomic_DNA"/>
</dbReference>